<keyword evidence="3 6" id="KW-0518">Myosin</keyword>
<organism evidence="9 10">
    <name type="scientific">Acanthaster planci</name>
    <name type="common">Crown-of-thorns starfish</name>
    <dbReference type="NCBI Taxonomy" id="133434"/>
    <lineage>
        <taxon>Eukaryota</taxon>
        <taxon>Metazoa</taxon>
        <taxon>Echinodermata</taxon>
        <taxon>Eleutherozoa</taxon>
        <taxon>Asterozoa</taxon>
        <taxon>Asteroidea</taxon>
        <taxon>Valvatacea</taxon>
        <taxon>Valvatida</taxon>
        <taxon>Acanthasteridae</taxon>
        <taxon>Acanthaster</taxon>
    </lineage>
</organism>
<feature type="region of interest" description="Actin-binding" evidence="6">
    <location>
        <begin position="679"/>
        <end position="701"/>
    </location>
</feature>
<evidence type="ECO:0000256" key="6">
    <source>
        <dbReference type="PROSITE-ProRule" id="PRU00782"/>
    </source>
</evidence>
<dbReference type="GO" id="GO:0000146">
    <property type="term" value="F:microfilament motor activity"/>
    <property type="evidence" value="ECO:0007669"/>
    <property type="project" value="TreeGrafter"/>
</dbReference>
<dbReference type="Proteomes" id="UP000694845">
    <property type="component" value="Unplaced"/>
</dbReference>
<dbReference type="SMART" id="SM00242">
    <property type="entry name" value="MYSc"/>
    <property type="match status" value="1"/>
</dbReference>
<dbReference type="AlphaFoldDB" id="A0A8B7ZVR1"/>
<dbReference type="GO" id="GO:0016020">
    <property type="term" value="C:membrane"/>
    <property type="evidence" value="ECO:0007669"/>
    <property type="project" value="TreeGrafter"/>
</dbReference>
<dbReference type="OrthoDB" id="6108017at2759"/>
<dbReference type="SUPFAM" id="SSF52540">
    <property type="entry name" value="P-loop containing nucleoside triphosphate hydrolases"/>
    <property type="match status" value="1"/>
</dbReference>
<dbReference type="Pfam" id="PF00612">
    <property type="entry name" value="IQ"/>
    <property type="match status" value="2"/>
</dbReference>
<dbReference type="PANTHER" id="PTHR13140:SF289">
    <property type="entry name" value="UNCONVENTIONAL MYOSIN-XIX"/>
    <property type="match status" value="1"/>
</dbReference>
<dbReference type="KEGG" id="aplc:110989067"/>
<keyword evidence="4 6" id="KW-0505">Motor protein</keyword>
<feature type="domain" description="Myosin motor" evidence="8">
    <location>
        <begin position="109"/>
        <end position="811"/>
    </location>
</feature>
<dbReference type="Gene3D" id="1.20.58.530">
    <property type="match status" value="1"/>
</dbReference>
<feature type="region of interest" description="Disordered" evidence="7">
    <location>
        <begin position="938"/>
        <end position="957"/>
    </location>
</feature>
<name>A0A8B7ZVR1_ACAPL</name>
<keyword evidence="2 6" id="KW-0067">ATP-binding</keyword>
<comment type="similarity">
    <text evidence="6">Belongs to the TRAFAC class myosin-kinesin ATPase superfamily. Myosin family.</text>
</comment>
<evidence type="ECO:0000256" key="3">
    <source>
        <dbReference type="ARBA" id="ARBA00023123"/>
    </source>
</evidence>
<protein>
    <submittedName>
        <fullName evidence="10">Unconventional myosin-XIX-like isoform X1</fullName>
    </submittedName>
</protein>
<dbReference type="Gene3D" id="1.20.120.720">
    <property type="entry name" value="Myosin VI head, motor domain, U50 subdomain"/>
    <property type="match status" value="1"/>
</dbReference>
<dbReference type="PRINTS" id="PR00193">
    <property type="entry name" value="MYOSINHEAVY"/>
</dbReference>
<feature type="binding site" evidence="6">
    <location>
        <begin position="204"/>
        <end position="211"/>
    </location>
    <ligand>
        <name>ATP</name>
        <dbReference type="ChEBI" id="CHEBI:30616"/>
    </ligand>
</feature>
<dbReference type="InterPro" id="IPR027417">
    <property type="entry name" value="P-loop_NTPase"/>
</dbReference>
<dbReference type="Gene3D" id="6.20.240.20">
    <property type="match status" value="1"/>
</dbReference>
<keyword evidence="5 6" id="KW-0009">Actin-binding</keyword>
<feature type="compositionally biased region" description="Polar residues" evidence="7">
    <location>
        <begin position="938"/>
        <end position="952"/>
    </location>
</feature>
<accession>A0A8B7ZVR1</accession>
<dbReference type="RefSeq" id="XP_022108865.1">
    <property type="nucleotide sequence ID" value="XM_022253173.1"/>
</dbReference>
<evidence type="ECO:0000256" key="7">
    <source>
        <dbReference type="SAM" id="MobiDB-lite"/>
    </source>
</evidence>
<dbReference type="GO" id="GO:0051015">
    <property type="term" value="F:actin filament binding"/>
    <property type="evidence" value="ECO:0007669"/>
    <property type="project" value="TreeGrafter"/>
</dbReference>
<feature type="region of interest" description="Disordered" evidence="7">
    <location>
        <begin position="981"/>
        <end position="1011"/>
    </location>
</feature>
<dbReference type="InterPro" id="IPR000048">
    <property type="entry name" value="IQ_motif_EF-hand-BS"/>
</dbReference>
<dbReference type="GO" id="GO:0016459">
    <property type="term" value="C:myosin complex"/>
    <property type="evidence" value="ECO:0007669"/>
    <property type="project" value="UniProtKB-KW"/>
</dbReference>
<keyword evidence="1 6" id="KW-0547">Nucleotide-binding</keyword>
<dbReference type="GO" id="GO:0005524">
    <property type="term" value="F:ATP binding"/>
    <property type="evidence" value="ECO:0007669"/>
    <property type="project" value="UniProtKB-UniRule"/>
</dbReference>
<dbReference type="PANTHER" id="PTHR13140">
    <property type="entry name" value="MYOSIN"/>
    <property type="match status" value="1"/>
</dbReference>
<evidence type="ECO:0000313" key="9">
    <source>
        <dbReference type="Proteomes" id="UP000694845"/>
    </source>
</evidence>
<dbReference type="CDD" id="cd00124">
    <property type="entry name" value="MYSc"/>
    <property type="match status" value="1"/>
</dbReference>
<gene>
    <name evidence="10" type="primary">LOC110989067</name>
</gene>
<proteinExistence type="inferred from homology"/>
<dbReference type="Gene3D" id="3.40.850.10">
    <property type="entry name" value="Kinesin motor domain"/>
    <property type="match status" value="1"/>
</dbReference>
<dbReference type="Gene3D" id="1.10.10.820">
    <property type="match status" value="1"/>
</dbReference>
<evidence type="ECO:0000256" key="5">
    <source>
        <dbReference type="ARBA" id="ARBA00023203"/>
    </source>
</evidence>
<feature type="compositionally biased region" description="Polar residues" evidence="7">
    <location>
        <begin position="983"/>
        <end position="992"/>
    </location>
</feature>
<evidence type="ECO:0000256" key="1">
    <source>
        <dbReference type="ARBA" id="ARBA00022741"/>
    </source>
</evidence>
<dbReference type="InterPro" id="IPR001609">
    <property type="entry name" value="Myosin_head_motor_dom-like"/>
</dbReference>
<evidence type="ECO:0000313" key="10">
    <source>
        <dbReference type="RefSeq" id="XP_022108865.1"/>
    </source>
</evidence>
<keyword evidence="9" id="KW-1185">Reference proteome</keyword>
<dbReference type="CTD" id="80179"/>
<evidence type="ECO:0000256" key="2">
    <source>
        <dbReference type="ARBA" id="ARBA00022840"/>
    </source>
</evidence>
<dbReference type="Gene3D" id="1.20.5.190">
    <property type="match status" value="1"/>
</dbReference>
<evidence type="ECO:0000259" key="8">
    <source>
        <dbReference type="PROSITE" id="PS51456"/>
    </source>
</evidence>
<dbReference type="CDD" id="cd23767">
    <property type="entry name" value="IQCD"/>
    <property type="match status" value="1"/>
</dbReference>
<dbReference type="GO" id="GO:0007015">
    <property type="term" value="P:actin filament organization"/>
    <property type="evidence" value="ECO:0007669"/>
    <property type="project" value="TreeGrafter"/>
</dbReference>
<dbReference type="Pfam" id="PF00063">
    <property type="entry name" value="Myosin_head"/>
    <property type="match status" value="1"/>
</dbReference>
<evidence type="ECO:0000256" key="4">
    <source>
        <dbReference type="ARBA" id="ARBA00023175"/>
    </source>
</evidence>
<dbReference type="PROSITE" id="PS51456">
    <property type="entry name" value="MYOSIN_MOTOR"/>
    <property type="match status" value="1"/>
</dbReference>
<reference evidence="10" key="1">
    <citation type="submission" date="2025-08" db="UniProtKB">
        <authorList>
            <consortium name="RefSeq"/>
        </authorList>
    </citation>
    <scope>IDENTIFICATION</scope>
</reference>
<sequence>MRGLIRFERGTKMAATLKAATAKIGNVLLDSKKEWRKKPRKATPQKKRPHYSKGLDVWVHDTSEVWLPATVASVGKDGSLCVKFENGKESVVKPKGDYPQVSGITQYYEETDDLTTLSPLCEASVLHCLRVRFYSGSCSTSAGVTLIAVNPFKELKGCYGEEVVQRYREGSKSNPPHVYGMAEKAYSQMKLGLDPKNQSIIVSGESGAGKTWTARCLMEYLATVAVYNPGGFEPSPGDCIKTRILDSNPILEAFGNAGTVRNHNSSRFGKYIQLQFDRGQHIIGASIQTYLLEKTRVVHQSTDERNFHIFYQLYQGASSEEKAMFGLGLPDYYLKYLPMKSNTAKKLEDCQALKTTREAMAGIGLTLTHQREIFQVLSGLLHLGNICFTSDGEHESCDIDEDNKDYQLSSEFATRLLGLDEEQLEKCLMFRKITATHSKRKSVFMRPCTVEEAGTRRDCMAKLLYARLFDWLVSFINKSTCAGQWHSFIGLLDIYGFESFQSNSLEQLCINYANEKLQQHFVAHFLRAEQEEYSIEGISWQFFRFADNQPCLDVIEGKCSIFSLMNEECCLNRHTEASAFSTRLLDSINGKHINKPPVTVRYPAFVVNHYADDVTYNTQGLIEKNKDHIPIELIELVANSTKQFVSKLVQTDLAEHEIQPVKSGKMQAKTVVSKFKTSLDSLMTILTSTTPHYIRCIKPNLACVPDIFDSGHVVSQLRACGVLETIAISAKGFPARIAYAEFQQRYQAVHNSIQAATGINKDKMAKTFCVSLMESVFGDEDKENETAGTQFGKTKVFLRSGQLEELERLRAFALMEAATCIQRCWRRYQRWHKVRRLEAATLIQAAYRGWRVRLCMEIMNDAARVIQHAMLEYCIKKQQEKELQRLELEATKKLSLEKSLAHVDDCHNADSCSSEDEQEFHECRDRLSVAREHSILLSSPNHESHPNNQALQPPSVGLIDLQHPSGLALYNSGILPRRCSKCGSVTNPQPEQHGSELDDDEDADDKEVRHDEDIQTTQVGLGGTLVGIFKKPAVDFALAAVVTALLLKGPVQL</sequence>
<dbReference type="GeneID" id="110989067"/>
<dbReference type="PROSITE" id="PS50096">
    <property type="entry name" value="IQ"/>
    <property type="match status" value="1"/>
</dbReference>
<dbReference type="InterPro" id="IPR036961">
    <property type="entry name" value="Kinesin_motor_dom_sf"/>
</dbReference>
<dbReference type="GO" id="GO:0005737">
    <property type="term" value="C:cytoplasm"/>
    <property type="evidence" value="ECO:0007669"/>
    <property type="project" value="TreeGrafter"/>
</dbReference>